<dbReference type="EMBL" id="MN251697">
    <property type="protein sequence ID" value="QJA42358.1"/>
    <property type="molecule type" value="mRNA"/>
</dbReference>
<dbReference type="InterPro" id="IPR008930">
    <property type="entry name" value="Terpenoid_cyclase/PrenylTrfase"/>
</dbReference>
<dbReference type="Pfam" id="PF03936">
    <property type="entry name" value="Terpene_synth_C"/>
    <property type="match status" value="1"/>
</dbReference>
<dbReference type="PANTHER" id="PTHR31739">
    <property type="entry name" value="ENT-COPALYL DIPHOSPHATE SYNTHASE, CHLOROPLASTIC"/>
    <property type="match status" value="1"/>
</dbReference>
<reference evidence="10" key="2">
    <citation type="submission" date="2015-07" db="EMBL/GenBank/DDBJ databases">
        <authorList>
            <person name="Noorani M."/>
        </authorList>
    </citation>
    <scope>NUCLEOTIDE SEQUENCE</scope>
    <source>
        <strain evidence="10">Yugu1</strain>
    </source>
</reference>
<evidence type="ECO:0000256" key="3">
    <source>
        <dbReference type="ARBA" id="ARBA00022723"/>
    </source>
</evidence>
<dbReference type="InterPro" id="IPR005630">
    <property type="entry name" value="Terpene_synthase_metal-bd"/>
</dbReference>
<reference evidence="9" key="3">
    <citation type="journal article" date="2020" name="Plant J.">
        <title>The foxtail millet (Setaria italica) terpene synthase gene family.</title>
        <authorList>
            <person name="Karunanithi P.S."/>
            <person name="Berrios D.I."/>
            <person name="Wang S."/>
            <person name="Davis J."/>
            <person name="Shen T."/>
            <person name="Fiehn O."/>
            <person name="Maloof J.N."/>
            <person name="Zerbe P."/>
        </authorList>
    </citation>
    <scope>NUCLEOTIDE SEQUENCE</scope>
</reference>
<dbReference type="STRING" id="4555.A0A368S0H6"/>
<reference evidence="10" key="1">
    <citation type="journal article" date="2012" name="Nat. Biotechnol.">
        <title>Reference genome sequence of the model plant Setaria.</title>
        <authorList>
            <person name="Bennetzen J.L."/>
            <person name="Schmutz J."/>
            <person name="Wang H."/>
            <person name="Percifield R."/>
            <person name="Hawkins J."/>
            <person name="Pontaroli A.C."/>
            <person name="Estep M."/>
            <person name="Feng L."/>
            <person name="Vaughn J.N."/>
            <person name="Grimwood J."/>
            <person name="Jenkins J."/>
            <person name="Barry K."/>
            <person name="Lindquist E."/>
            <person name="Hellsten U."/>
            <person name="Deshpande S."/>
            <person name="Wang X."/>
            <person name="Wu X."/>
            <person name="Mitros T."/>
            <person name="Triplett J."/>
            <person name="Yang X."/>
            <person name="Ye C.Y."/>
            <person name="Mauro-Herrera M."/>
            <person name="Wang L."/>
            <person name="Li P."/>
            <person name="Sharma M."/>
            <person name="Sharma R."/>
            <person name="Ronald P.C."/>
            <person name="Panaud O."/>
            <person name="Kellogg E.A."/>
            <person name="Brutnell T.P."/>
            <person name="Doust A.N."/>
            <person name="Tuskan G.A."/>
            <person name="Rokhsar D."/>
            <person name="Devos K.M."/>
        </authorList>
    </citation>
    <scope>NUCLEOTIDE SEQUENCE [LARGE SCALE GENOMIC DNA]</scope>
    <source>
        <strain evidence="10">Yugu1</strain>
    </source>
</reference>
<dbReference type="OrthoDB" id="2343925at2759"/>
<dbReference type="GO" id="GO:0000287">
    <property type="term" value="F:magnesium ion binding"/>
    <property type="evidence" value="ECO:0007669"/>
    <property type="project" value="InterPro"/>
</dbReference>
<dbReference type="GO" id="GO:0010333">
    <property type="term" value="F:terpene synthase activity"/>
    <property type="evidence" value="ECO:0007669"/>
    <property type="project" value="InterPro"/>
</dbReference>
<evidence type="ECO:0000256" key="2">
    <source>
        <dbReference type="ARBA" id="ARBA00006333"/>
    </source>
</evidence>
<dbReference type="GO" id="GO:0006952">
    <property type="term" value="P:defense response"/>
    <property type="evidence" value="ECO:0007669"/>
    <property type="project" value="UniProtKB-KW"/>
</dbReference>
<keyword evidence="6" id="KW-0456">Lyase</keyword>
<dbReference type="Gene3D" id="1.50.10.130">
    <property type="entry name" value="Terpene synthase, N-terminal domain"/>
    <property type="match status" value="1"/>
</dbReference>
<comment type="similarity">
    <text evidence="2">Belongs to the terpene synthase family.</text>
</comment>
<sequence>MAKPVKLTAAGSLPLMKACLSSGGRHLGSLPCGMATMMLTQRGIASRPWVNRDRQQHPSISSSSVYYSPPATALGSSSSSSLAPALLLAVAVRRRRAPSSLLSGRQPKFPRLMANTNAAANKLCGGRSMPPAACCRHSGGQRFLSSLPCWMMPSTQLAGDLRRRPAKVTRVAQVHKTLEVEEPANSSAKNFSGGIISTQHNKGTSSESTIRKQLQQVDVLQNMGISRHFAAEIKCILDMTYSCWLQRDEEITLDVETCAMAFRILRMNGYNVSADELYDVAQASWFHPSLEGYLSDTRSLLELHKASKVSISEDESILDTIGSWSGWLLKEQLRSGALQSTPLFREVEHALECPFYTTLDRLDHRRNIENFDATGHQMLKTSYLSCYNNNDILALGVRDFSASQFTYQEELRHIDSWVKESRLDQLPFARQKLAYFYLSAAGTIFTPELSDARILWAKNGVLTTVVDDFFDVGGSTEELENLVTLVEMWDEHHKIEFYSEHVEIVFSAIYTSVNELGEKASLLQDRDVTKHLVEIWLDLLRSMMTEVEWRTSSYVPTAEEYITNAALTFALGPIVLPALYFVGPKIPEPVVEDPEYNELFRLMSTCGRLLNDAQTYEREYKEGKVNIVSILVHQSGGSMSIADARREIQKPIDTCRRDLLRLVLSKEGAIPRPCKELFWKMCKVCYFFYSQGDAFSSPEAKAREVDAVVNLPLQLKGSNANKLPVLWE</sequence>
<evidence type="ECO:0000256" key="4">
    <source>
        <dbReference type="ARBA" id="ARBA00022821"/>
    </source>
</evidence>
<dbReference type="FunFam" id="1.50.10.130:FF:000003">
    <property type="entry name" value="Ent-cassa-12,15-diene synthase"/>
    <property type="match status" value="1"/>
</dbReference>
<evidence type="ECO:0000259" key="8">
    <source>
        <dbReference type="Pfam" id="PF03936"/>
    </source>
</evidence>
<feature type="domain" description="Terpene synthase metal-binding" evidence="8">
    <location>
        <begin position="419"/>
        <end position="658"/>
    </location>
</feature>
<dbReference type="FunFam" id="1.10.600.10:FF:000005">
    <property type="entry name" value="Ent-kaur-16-ene synthase, chloroplastic"/>
    <property type="match status" value="1"/>
</dbReference>
<dbReference type="PANTHER" id="PTHR31739:SF16">
    <property type="entry name" value="ENT-KAURENE SYNTHASE-LIKE 3"/>
    <property type="match status" value="1"/>
</dbReference>
<evidence type="ECO:0000256" key="1">
    <source>
        <dbReference type="ARBA" id="ARBA00001946"/>
    </source>
</evidence>
<dbReference type="Pfam" id="PF01397">
    <property type="entry name" value="Terpene_synth"/>
    <property type="match status" value="1"/>
</dbReference>
<dbReference type="SUPFAM" id="SSF48576">
    <property type="entry name" value="Terpenoid synthases"/>
    <property type="match status" value="1"/>
</dbReference>
<evidence type="ECO:0000256" key="6">
    <source>
        <dbReference type="ARBA" id="ARBA00023239"/>
    </source>
</evidence>
<evidence type="ECO:0000313" key="9">
    <source>
        <dbReference type="EMBL" id="QJA42358.1"/>
    </source>
</evidence>
<organism evidence="10">
    <name type="scientific">Setaria italica</name>
    <name type="common">Foxtail millet</name>
    <name type="synonym">Panicum italicum</name>
    <dbReference type="NCBI Taxonomy" id="4555"/>
    <lineage>
        <taxon>Eukaryota</taxon>
        <taxon>Viridiplantae</taxon>
        <taxon>Streptophyta</taxon>
        <taxon>Embryophyta</taxon>
        <taxon>Tracheophyta</taxon>
        <taxon>Spermatophyta</taxon>
        <taxon>Magnoliopsida</taxon>
        <taxon>Liliopsida</taxon>
        <taxon>Poales</taxon>
        <taxon>Poaceae</taxon>
        <taxon>PACMAD clade</taxon>
        <taxon>Panicoideae</taxon>
        <taxon>Panicodae</taxon>
        <taxon>Paniceae</taxon>
        <taxon>Cenchrinae</taxon>
        <taxon>Setaria</taxon>
    </lineage>
</organism>
<dbReference type="InterPro" id="IPR044814">
    <property type="entry name" value="Terpene_cyclase_plant_C1"/>
</dbReference>
<dbReference type="InterPro" id="IPR008949">
    <property type="entry name" value="Isoprenoid_synthase_dom_sf"/>
</dbReference>
<dbReference type="AlphaFoldDB" id="A0A368S0H6"/>
<dbReference type="InterPro" id="IPR050148">
    <property type="entry name" value="Terpene_synthase-like"/>
</dbReference>
<name>A0A368S0H6_SETIT</name>
<dbReference type="InterPro" id="IPR036965">
    <property type="entry name" value="Terpene_synth_N_sf"/>
</dbReference>
<dbReference type="Gene3D" id="1.10.600.10">
    <property type="entry name" value="Farnesyl Diphosphate Synthase"/>
    <property type="match status" value="1"/>
</dbReference>
<dbReference type="InterPro" id="IPR001906">
    <property type="entry name" value="Terpene_synth_N"/>
</dbReference>
<accession>A0A368S0H6</accession>
<evidence type="ECO:0000256" key="5">
    <source>
        <dbReference type="ARBA" id="ARBA00022842"/>
    </source>
</evidence>
<dbReference type="CDD" id="cd00684">
    <property type="entry name" value="Terpene_cyclase_plant_C1"/>
    <property type="match status" value="1"/>
</dbReference>
<evidence type="ECO:0000259" key="7">
    <source>
        <dbReference type="Pfam" id="PF01397"/>
    </source>
</evidence>
<dbReference type="SUPFAM" id="SSF48239">
    <property type="entry name" value="Terpenoid cyclases/Protein prenyltransferases"/>
    <property type="match status" value="1"/>
</dbReference>
<dbReference type="EMBL" id="CM003534">
    <property type="protein sequence ID" value="RCV35350.1"/>
    <property type="molecule type" value="Genomic_DNA"/>
</dbReference>
<feature type="domain" description="Terpene synthase N-terminal" evidence="7">
    <location>
        <begin position="205"/>
        <end position="351"/>
    </location>
</feature>
<protein>
    <submittedName>
        <fullName evidence="9">Terpene synthase TPS28</fullName>
    </submittedName>
</protein>
<keyword evidence="5" id="KW-0460">Magnesium</keyword>
<dbReference type="GO" id="GO:0016102">
    <property type="term" value="P:diterpenoid biosynthetic process"/>
    <property type="evidence" value="ECO:0007669"/>
    <property type="project" value="InterPro"/>
</dbReference>
<evidence type="ECO:0000313" key="10">
    <source>
        <dbReference type="EMBL" id="RCV35350.1"/>
    </source>
</evidence>
<proteinExistence type="evidence at transcript level"/>
<gene>
    <name evidence="10" type="ORF">SETIT_7G233500v2</name>
</gene>
<dbReference type="KEGG" id="sita:101771563"/>
<keyword evidence="3" id="KW-0479">Metal-binding</keyword>
<keyword evidence="4" id="KW-0611">Plant defense</keyword>
<comment type="cofactor">
    <cofactor evidence="1">
        <name>Mg(2+)</name>
        <dbReference type="ChEBI" id="CHEBI:18420"/>
    </cofactor>
</comment>